<evidence type="ECO:0000259" key="2">
    <source>
        <dbReference type="PROSITE" id="PS50192"/>
    </source>
</evidence>
<evidence type="ECO:0000313" key="4">
    <source>
        <dbReference type="Proteomes" id="UP001165065"/>
    </source>
</evidence>
<organism evidence="3 4">
    <name type="scientific">Triparma columacea</name>
    <dbReference type="NCBI Taxonomy" id="722753"/>
    <lineage>
        <taxon>Eukaryota</taxon>
        <taxon>Sar</taxon>
        <taxon>Stramenopiles</taxon>
        <taxon>Ochrophyta</taxon>
        <taxon>Bolidophyceae</taxon>
        <taxon>Parmales</taxon>
        <taxon>Triparmaceae</taxon>
        <taxon>Triparma</taxon>
    </lineage>
</organism>
<proteinExistence type="predicted"/>
<keyword evidence="1" id="KW-0812">Transmembrane</keyword>
<name>A0A9W7LD32_9STRA</name>
<dbReference type="AlphaFoldDB" id="A0A9W7LD32"/>
<evidence type="ECO:0000256" key="1">
    <source>
        <dbReference type="SAM" id="Phobius"/>
    </source>
</evidence>
<feature type="domain" description="T-SNARE coiled-coil homology" evidence="2">
    <location>
        <begin position="209"/>
        <end position="271"/>
    </location>
</feature>
<sequence>MSKLDNEISTLLDTLYTLQSDVGANEEEGGKIKKKSSGKKGDRFMEVKTDMVERLNVIKELMTESAEGEKNGIGGDPKDVIRVQSQIRENIRMLTEEWRELDGIYRVEARKKRSKFTPEELKNQQHIVMTLSNEITRVKDIQRSGYARGTLGDGAAAAGNHHKAIVSMNDSSLFGGAGDDSSGVLGDNSLPTVGVEMSASQASRVQALKERDAKFDEQISEIGRGVLDLQDYAVAQNEEVKRQNLMLSSLEGKIDNVHDHVTNVNTKMKSTLDEVGRRGDKFCVDIICIVLAIGFAAVIYSIYKETN</sequence>
<gene>
    <name evidence="3" type="ORF">TrCOL_g13327</name>
</gene>
<dbReference type="EMBL" id="BRYA01001541">
    <property type="protein sequence ID" value="GMI45311.1"/>
    <property type="molecule type" value="Genomic_DNA"/>
</dbReference>
<dbReference type="Proteomes" id="UP001165065">
    <property type="component" value="Unassembled WGS sequence"/>
</dbReference>
<dbReference type="InterPro" id="IPR000727">
    <property type="entry name" value="T_SNARE_dom"/>
</dbReference>
<reference evidence="4" key="1">
    <citation type="journal article" date="2023" name="Commun. Biol.">
        <title>Genome analysis of Parmales, the sister group of diatoms, reveals the evolutionary specialization of diatoms from phago-mixotrophs to photoautotrophs.</title>
        <authorList>
            <person name="Ban H."/>
            <person name="Sato S."/>
            <person name="Yoshikawa S."/>
            <person name="Yamada K."/>
            <person name="Nakamura Y."/>
            <person name="Ichinomiya M."/>
            <person name="Sato N."/>
            <person name="Blanc-Mathieu R."/>
            <person name="Endo H."/>
            <person name="Kuwata A."/>
            <person name="Ogata H."/>
        </authorList>
    </citation>
    <scope>NUCLEOTIDE SEQUENCE [LARGE SCALE GENOMIC DNA]</scope>
</reference>
<protein>
    <recommendedName>
        <fullName evidence="2">t-SNARE coiled-coil homology domain-containing protein</fullName>
    </recommendedName>
</protein>
<dbReference type="GO" id="GO:0016020">
    <property type="term" value="C:membrane"/>
    <property type="evidence" value="ECO:0007669"/>
    <property type="project" value="InterPro"/>
</dbReference>
<dbReference type="GO" id="GO:0016192">
    <property type="term" value="P:vesicle-mediated transport"/>
    <property type="evidence" value="ECO:0007669"/>
    <property type="project" value="InterPro"/>
</dbReference>
<accession>A0A9W7LD32</accession>
<keyword evidence="4" id="KW-1185">Reference proteome</keyword>
<dbReference type="PROSITE" id="PS50192">
    <property type="entry name" value="T_SNARE"/>
    <property type="match status" value="1"/>
</dbReference>
<keyword evidence="1" id="KW-0472">Membrane</keyword>
<dbReference type="CDD" id="cd15841">
    <property type="entry name" value="SNARE_Qc"/>
    <property type="match status" value="1"/>
</dbReference>
<dbReference type="OrthoDB" id="29755at2759"/>
<feature type="transmembrane region" description="Helical" evidence="1">
    <location>
        <begin position="282"/>
        <end position="303"/>
    </location>
</feature>
<keyword evidence="1" id="KW-1133">Transmembrane helix</keyword>
<dbReference type="InterPro" id="IPR010989">
    <property type="entry name" value="SNARE"/>
</dbReference>
<dbReference type="SUPFAM" id="SSF47661">
    <property type="entry name" value="t-snare proteins"/>
    <property type="match status" value="1"/>
</dbReference>
<dbReference type="Gene3D" id="1.20.5.110">
    <property type="match status" value="1"/>
</dbReference>
<evidence type="ECO:0000313" key="3">
    <source>
        <dbReference type="EMBL" id="GMI45311.1"/>
    </source>
</evidence>
<dbReference type="SUPFAM" id="SSF58038">
    <property type="entry name" value="SNARE fusion complex"/>
    <property type="match status" value="1"/>
</dbReference>
<comment type="caution">
    <text evidence="3">The sequence shown here is derived from an EMBL/GenBank/DDBJ whole genome shotgun (WGS) entry which is preliminary data.</text>
</comment>